<gene>
    <name evidence="2" type="ORF">DXX94_10155</name>
</gene>
<reference evidence="3" key="1">
    <citation type="submission" date="2018-08" db="EMBL/GenBank/DDBJ databases">
        <title>Thalassotalea euphylliae genome.</title>
        <authorList>
            <person name="Summers S."/>
            <person name="Rice S.A."/>
            <person name="Freckelton M.L."/>
            <person name="Nedved B.T."/>
            <person name="Hadfield M.G."/>
        </authorList>
    </citation>
    <scope>NUCLEOTIDE SEQUENCE [LARGE SCALE GENOMIC DNA]</scope>
    <source>
        <strain evidence="3">H3</strain>
    </source>
</reference>
<proteinExistence type="predicted"/>
<evidence type="ECO:0000313" key="3">
    <source>
        <dbReference type="Proteomes" id="UP000256899"/>
    </source>
</evidence>
<name>A0A3E0U4D0_9GAMM</name>
<comment type="caution">
    <text evidence="2">The sequence shown here is derived from an EMBL/GenBank/DDBJ whole genome shotgun (WGS) entry which is preliminary data.</text>
</comment>
<dbReference type="SUPFAM" id="SSF46565">
    <property type="entry name" value="Chaperone J-domain"/>
    <property type="match status" value="1"/>
</dbReference>
<dbReference type="InterPro" id="IPR036869">
    <property type="entry name" value="J_dom_sf"/>
</dbReference>
<dbReference type="Gene3D" id="1.10.287.110">
    <property type="entry name" value="DnaJ domain"/>
    <property type="match status" value="1"/>
</dbReference>
<keyword evidence="3" id="KW-1185">Reference proteome</keyword>
<evidence type="ECO:0000256" key="1">
    <source>
        <dbReference type="ARBA" id="ARBA00023186"/>
    </source>
</evidence>
<dbReference type="Proteomes" id="UP000256899">
    <property type="component" value="Unassembled WGS sequence"/>
</dbReference>
<evidence type="ECO:0000313" key="2">
    <source>
        <dbReference type="EMBL" id="REL31045.1"/>
    </source>
</evidence>
<evidence type="ECO:0008006" key="4">
    <source>
        <dbReference type="Google" id="ProtNLM"/>
    </source>
</evidence>
<keyword evidence="1" id="KW-0143">Chaperone</keyword>
<organism evidence="2 3">
    <name type="scientific">Thalassotalea euphylliae</name>
    <dbReference type="NCBI Taxonomy" id="1655234"/>
    <lineage>
        <taxon>Bacteria</taxon>
        <taxon>Pseudomonadati</taxon>
        <taxon>Pseudomonadota</taxon>
        <taxon>Gammaproteobacteria</taxon>
        <taxon>Alteromonadales</taxon>
        <taxon>Colwelliaceae</taxon>
        <taxon>Thalassotalea</taxon>
    </lineage>
</organism>
<protein>
    <recommendedName>
        <fullName evidence="4">J domain-containing protein</fullName>
    </recommendedName>
</protein>
<accession>A0A3E0U4D0</accession>
<dbReference type="EMBL" id="QUOT01000001">
    <property type="protein sequence ID" value="REL31045.1"/>
    <property type="molecule type" value="Genomic_DNA"/>
</dbReference>
<sequence length="75" mass="8746">MCFEQNFESLPKKRSAWLLFLIPIGEALTAYKKLMNQNHPDKVYARTGSESEKAKAEQKTKQFNVAWETIQNKLK</sequence>
<dbReference type="AlphaFoldDB" id="A0A3E0U4D0"/>